<dbReference type="AlphaFoldDB" id="A0AAW0YKY3"/>
<proteinExistence type="predicted"/>
<protein>
    <submittedName>
        <fullName evidence="3">Uncharacterized protein</fullName>
    </submittedName>
</protein>
<feature type="chain" id="PRO_5043530708" evidence="2">
    <location>
        <begin position="19"/>
        <end position="280"/>
    </location>
</feature>
<dbReference type="EMBL" id="JARKIK010000004">
    <property type="protein sequence ID" value="KAK8752378.1"/>
    <property type="molecule type" value="Genomic_DNA"/>
</dbReference>
<evidence type="ECO:0000313" key="4">
    <source>
        <dbReference type="Proteomes" id="UP001445076"/>
    </source>
</evidence>
<comment type="caution">
    <text evidence="3">The sequence shown here is derived from an EMBL/GenBank/DDBJ whole genome shotgun (WGS) entry which is preliminary data.</text>
</comment>
<keyword evidence="2" id="KW-0732">Signal</keyword>
<evidence type="ECO:0000256" key="2">
    <source>
        <dbReference type="SAM" id="SignalP"/>
    </source>
</evidence>
<reference evidence="3 4" key="1">
    <citation type="journal article" date="2024" name="BMC Genomics">
        <title>Genome assembly of redclaw crayfish (Cherax quadricarinatus) provides insights into its immune adaptation and hypoxia tolerance.</title>
        <authorList>
            <person name="Liu Z."/>
            <person name="Zheng J."/>
            <person name="Li H."/>
            <person name="Fang K."/>
            <person name="Wang S."/>
            <person name="He J."/>
            <person name="Zhou D."/>
            <person name="Weng S."/>
            <person name="Chi M."/>
            <person name="Gu Z."/>
            <person name="He J."/>
            <person name="Li F."/>
            <person name="Wang M."/>
        </authorList>
    </citation>
    <scope>NUCLEOTIDE SEQUENCE [LARGE SCALE GENOMIC DNA]</scope>
    <source>
        <strain evidence="3">ZL_2023a</strain>
    </source>
</reference>
<feature type="signal peptide" evidence="2">
    <location>
        <begin position="1"/>
        <end position="18"/>
    </location>
</feature>
<name>A0AAW0YKY3_CHEQU</name>
<evidence type="ECO:0000313" key="3">
    <source>
        <dbReference type="EMBL" id="KAK8752378.1"/>
    </source>
</evidence>
<keyword evidence="4" id="KW-1185">Reference proteome</keyword>
<feature type="region of interest" description="Disordered" evidence="1">
    <location>
        <begin position="258"/>
        <end position="280"/>
    </location>
</feature>
<dbReference type="Proteomes" id="UP001445076">
    <property type="component" value="Unassembled WGS sequence"/>
</dbReference>
<gene>
    <name evidence="3" type="ORF">OTU49_005179</name>
</gene>
<feature type="compositionally biased region" description="Basic and acidic residues" evidence="1">
    <location>
        <begin position="107"/>
        <end position="119"/>
    </location>
</feature>
<feature type="non-terminal residue" evidence="3">
    <location>
        <position position="280"/>
    </location>
</feature>
<organism evidence="3 4">
    <name type="scientific">Cherax quadricarinatus</name>
    <name type="common">Australian red claw crayfish</name>
    <dbReference type="NCBI Taxonomy" id="27406"/>
    <lineage>
        <taxon>Eukaryota</taxon>
        <taxon>Metazoa</taxon>
        <taxon>Ecdysozoa</taxon>
        <taxon>Arthropoda</taxon>
        <taxon>Crustacea</taxon>
        <taxon>Multicrustacea</taxon>
        <taxon>Malacostraca</taxon>
        <taxon>Eumalacostraca</taxon>
        <taxon>Eucarida</taxon>
        <taxon>Decapoda</taxon>
        <taxon>Pleocyemata</taxon>
        <taxon>Astacidea</taxon>
        <taxon>Parastacoidea</taxon>
        <taxon>Parastacidae</taxon>
        <taxon>Cherax</taxon>
    </lineage>
</organism>
<sequence>MWWVKVLMVVWGVWMVEAKPEARGPTWAEVMGALPRKTSQHTVQKADNKNNYNDDYDSSFFGNSDYVYVDTDDENYKPPPPQPKDENPQAAERRTLDFLFHTFMDSNKPRQGNDGRPTRDTTTTTRRPTLIEAVFKTIDDHILEDLKEWSNYMSHDDKAPTTLPPTNLAQAAAIQQASPNNDELLLVTDEKGQQHIVTINDIVTSLGHLDEKTLTELLLPPQQNVAAVESNRRIFSPLPPSKLTENDSVLPQSKPVLLGTTTSNNIPRSVRHTGSIKNVT</sequence>
<feature type="region of interest" description="Disordered" evidence="1">
    <location>
        <begin position="104"/>
        <end position="124"/>
    </location>
</feature>
<evidence type="ECO:0000256" key="1">
    <source>
        <dbReference type="SAM" id="MobiDB-lite"/>
    </source>
</evidence>
<accession>A0AAW0YKY3</accession>